<dbReference type="RefSeq" id="WP_274925348.1">
    <property type="nucleotide sequence ID" value="NZ_JAKELO010000002.1"/>
</dbReference>
<reference evidence="1" key="1">
    <citation type="submission" date="2022-01" db="EMBL/GenBank/DDBJ databases">
        <title>Draft genome of Methanogenium marinum DSM 15558.</title>
        <authorList>
            <person name="Chen S.-C."/>
            <person name="You Y.-T."/>
        </authorList>
    </citation>
    <scope>NUCLEOTIDE SEQUENCE</scope>
    <source>
        <strain evidence="1">DSM 15558</strain>
    </source>
</reference>
<organism evidence="1 2">
    <name type="scientific">Methanogenium marinum</name>
    <dbReference type="NCBI Taxonomy" id="348610"/>
    <lineage>
        <taxon>Archaea</taxon>
        <taxon>Methanobacteriati</taxon>
        <taxon>Methanobacteriota</taxon>
        <taxon>Stenosarchaea group</taxon>
        <taxon>Methanomicrobia</taxon>
        <taxon>Methanomicrobiales</taxon>
        <taxon>Methanomicrobiaceae</taxon>
        <taxon>Methanogenium</taxon>
    </lineage>
</organism>
<gene>
    <name evidence="1" type="ORF">L0665_08960</name>
</gene>
<sequence>MSEYGGGILLLLVALAFCSGCVGDDSIFSGGHSQSFGLEIPDERSTGVTLDEALADLGVSQNEEMISFHNQSFLAVRGIQMDGGGRASSWALFARPENETRTVVLIYTERGWSEYDWEQGIDYVPFDPAVILSPDELFRLHEEKLSGYFSSNETEADLFLGNGTYVTTIYGPDLFETFRFEAITGEWMR</sequence>
<comment type="caution">
    <text evidence="1">The sequence shown here is derived from an EMBL/GenBank/DDBJ whole genome shotgun (WGS) entry which is preliminary data.</text>
</comment>
<proteinExistence type="predicted"/>
<evidence type="ECO:0000313" key="1">
    <source>
        <dbReference type="EMBL" id="MDE4908734.1"/>
    </source>
</evidence>
<protein>
    <submittedName>
        <fullName evidence="1">Uncharacterized protein</fullName>
    </submittedName>
</protein>
<accession>A0A9Q4KU16</accession>
<dbReference type="EMBL" id="JAKELO010000002">
    <property type="protein sequence ID" value="MDE4908734.1"/>
    <property type="molecule type" value="Genomic_DNA"/>
</dbReference>
<keyword evidence="2" id="KW-1185">Reference proteome</keyword>
<dbReference type="Proteomes" id="UP001143747">
    <property type="component" value="Unassembled WGS sequence"/>
</dbReference>
<name>A0A9Q4KU16_9EURY</name>
<dbReference type="AlphaFoldDB" id="A0A9Q4KU16"/>
<evidence type="ECO:0000313" key="2">
    <source>
        <dbReference type="Proteomes" id="UP001143747"/>
    </source>
</evidence>